<feature type="region of interest" description="Disordered" evidence="1">
    <location>
        <begin position="122"/>
        <end position="158"/>
    </location>
</feature>
<keyword evidence="3" id="KW-1185">Reference proteome</keyword>
<dbReference type="Proteomes" id="UP000238375">
    <property type="component" value="Unassembled WGS sequence"/>
</dbReference>
<name>A0A2T0TF81_9BACT</name>
<dbReference type="Pfam" id="PF05762">
    <property type="entry name" value="VWA_CoxE"/>
    <property type="match status" value="1"/>
</dbReference>
<accession>A0A2T0TF81</accession>
<dbReference type="PANTHER" id="PTHR39338:SF7">
    <property type="entry name" value="BLL6692 PROTEIN"/>
    <property type="match status" value="1"/>
</dbReference>
<evidence type="ECO:0000313" key="2">
    <source>
        <dbReference type="EMBL" id="PRY44278.1"/>
    </source>
</evidence>
<dbReference type="RefSeq" id="WP_106136684.1">
    <property type="nucleotide sequence ID" value="NZ_PVTE01000003.1"/>
</dbReference>
<dbReference type="OrthoDB" id="9764216at2"/>
<reference evidence="2 3" key="1">
    <citation type="submission" date="2018-03" db="EMBL/GenBank/DDBJ databases">
        <title>Genomic Encyclopedia of Archaeal and Bacterial Type Strains, Phase II (KMG-II): from individual species to whole genera.</title>
        <authorList>
            <person name="Goeker M."/>
        </authorList>
    </citation>
    <scope>NUCLEOTIDE SEQUENCE [LARGE SCALE GENOMIC DNA]</scope>
    <source>
        <strain evidence="2 3">DSM 28354</strain>
    </source>
</reference>
<proteinExistence type="predicted"/>
<protein>
    <recommendedName>
        <fullName evidence="4">VWA domain containing CoxE-like protein</fullName>
    </recommendedName>
</protein>
<evidence type="ECO:0000313" key="3">
    <source>
        <dbReference type="Proteomes" id="UP000238375"/>
    </source>
</evidence>
<sequence>MFLDFFLLLRQHAIPVTIPEYLTLLAALRSSVGGVSIDAFYALSKTILIKHEQQLDLFDRLFQQYVADREKITVSLFLPDTPPDWFVQLFESSPYPDEQQLLGSAGGGDELWNELRRQLAAADEQTEFTNQEKPAPGAAGQRDQAVADDEPQPGQQQGAIKVWEQRDYRNLDDTLELNTRNLKMALRQLRTLTREGRGTELDINGTIDQTSRNAGLLDIRTQPARKNRIKVLMLLDVGGSMDDHIELCSHLFSAARYQFQQLEFFYFHNCVYETLWRDNTRRRDRVSTYEVLAKYKRDYNVIFVGDASMSPFELTIPRGSVEHYNEEAGLVWLDRFRQQFPNLVWLNPTPVGHWRYAKSTQLIRDWSGNRMFPLTISGLTLAMKSLKNPKVVFDG</sequence>
<dbReference type="EMBL" id="PVTE01000003">
    <property type="protein sequence ID" value="PRY44278.1"/>
    <property type="molecule type" value="Genomic_DNA"/>
</dbReference>
<dbReference type="PANTHER" id="PTHR39338">
    <property type="entry name" value="BLL5662 PROTEIN-RELATED"/>
    <property type="match status" value="1"/>
</dbReference>
<evidence type="ECO:0000256" key="1">
    <source>
        <dbReference type="SAM" id="MobiDB-lite"/>
    </source>
</evidence>
<comment type="caution">
    <text evidence="2">The sequence shown here is derived from an EMBL/GenBank/DDBJ whole genome shotgun (WGS) entry which is preliminary data.</text>
</comment>
<organism evidence="2 3">
    <name type="scientific">Spirosoma oryzae</name>
    <dbReference type="NCBI Taxonomy" id="1469603"/>
    <lineage>
        <taxon>Bacteria</taxon>
        <taxon>Pseudomonadati</taxon>
        <taxon>Bacteroidota</taxon>
        <taxon>Cytophagia</taxon>
        <taxon>Cytophagales</taxon>
        <taxon>Cytophagaceae</taxon>
        <taxon>Spirosoma</taxon>
    </lineage>
</organism>
<gene>
    <name evidence="2" type="ORF">CLV58_103247</name>
</gene>
<dbReference type="InterPro" id="IPR008912">
    <property type="entry name" value="Uncharacterised_CoxE"/>
</dbReference>
<evidence type="ECO:0008006" key="4">
    <source>
        <dbReference type="Google" id="ProtNLM"/>
    </source>
</evidence>
<dbReference type="AlphaFoldDB" id="A0A2T0TF81"/>